<feature type="compositionally biased region" description="Gly residues" evidence="1">
    <location>
        <begin position="54"/>
        <end position="118"/>
    </location>
</feature>
<evidence type="ECO:0000256" key="1">
    <source>
        <dbReference type="SAM" id="MobiDB-lite"/>
    </source>
</evidence>
<sequence length="396" mass="38140">MQALAHVTAAAVALLLFGCGADDSLPSEAAGTPAGSSGAAGSAGSATTGAAPAGSGGGDVSATGGTAGGGASDGAAGGSSGAAGHGGAGAGGAGAGGAGASAGAGGTGAGAGGAGAGGAATCDPADETADPTPVNVRGMGAAFTGSHEVVVEKDPGLSGRTIFRPKDLGGANKYPIVAWGQGGCSLNGTTNPDFLGELASHGYLVISDGEPNGSDSRPMVDDYKAMGKPLIESLDWAIEENGRACSQYYQSLAADKVAVMGWSCGGLMAEGAAGDPRVTTAVIWSSGMINPDQKILDALHAPIAFILGGPDDVAYPNGTRDYRNTSRVPAVLASTNVGHGGTYGQDNGGVFGKVGVAWLGWQLKGDMGATGKGMFVGASCGLCTDRAWTIESKNVN</sequence>
<reference evidence="4 5" key="1">
    <citation type="submission" date="2023-01" db="EMBL/GenBank/DDBJ databases">
        <title>Minimal conservation of predation-associated metabolite biosynthetic gene clusters underscores biosynthetic potential of Myxococcota including descriptions for ten novel species: Archangium lansinium sp. nov., Myxococcus landrumus sp. nov., Nannocystis bai.</title>
        <authorList>
            <person name="Ahearne A."/>
            <person name="Stevens C."/>
            <person name="Dowd S."/>
        </authorList>
    </citation>
    <scope>NUCLEOTIDE SEQUENCE [LARGE SCALE GENOMIC DNA]</scope>
    <source>
        <strain evidence="4 5">WIWO2</strain>
    </source>
</reference>
<organism evidence="4 5">
    <name type="scientific">Sorangium atrum</name>
    <dbReference type="NCBI Taxonomy" id="2995308"/>
    <lineage>
        <taxon>Bacteria</taxon>
        <taxon>Pseudomonadati</taxon>
        <taxon>Myxococcota</taxon>
        <taxon>Polyangia</taxon>
        <taxon>Polyangiales</taxon>
        <taxon>Polyangiaceae</taxon>
        <taxon>Sorangium</taxon>
    </lineage>
</organism>
<evidence type="ECO:0000313" key="5">
    <source>
        <dbReference type="Proteomes" id="UP001217485"/>
    </source>
</evidence>
<proteinExistence type="predicted"/>
<keyword evidence="2" id="KW-0732">Signal</keyword>
<feature type="chain" id="PRO_5045250810" evidence="2">
    <location>
        <begin position="22"/>
        <end position="396"/>
    </location>
</feature>
<name>A0ABT5BUW8_9BACT</name>
<keyword evidence="5" id="KW-1185">Reference proteome</keyword>
<feature type="signal peptide" evidence="2">
    <location>
        <begin position="1"/>
        <end position="21"/>
    </location>
</feature>
<dbReference type="Pfam" id="PF12740">
    <property type="entry name" value="PETase"/>
    <property type="match status" value="1"/>
</dbReference>
<protein>
    <submittedName>
        <fullName evidence="4">Dienelactone hydrolase family protein</fullName>
    </submittedName>
</protein>
<dbReference type="RefSeq" id="WP_272093520.1">
    <property type="nucleotide sequence ID" value="NZ_JAQNDK010000001.1"/>
</dbReference>
<feature type="domain" description="PET hydrolase/cutinase-like" evidence="3">
    <location>
        <begin position="123"/>
        <end position="327"/>
    </location>
</feature>
<dbReference type="EMBL" id="JAQNDK010000001">
    <property type="protein sequence ID" value="MDC0676746.1"/>
    <property type="molecule type" value="Genomic_DNA"/>
</dbReference>
<accession>A0ABT5BUW8</accession>
<dbReference type="SUPFAM" id="SSF53474">
    <property type="entry name" value="alpha/beta-Hydrolases"/>
    <property type="match status" value="1"/>
</dbReference>
<comment type="caution">
    <text evidence="4">The sequence shown here is derived from an EMBL/GenBank/DDBJ whole genome shotgun (WGS) entry which is preliminary data.</text>
</comment>
<feature type="region of interest" description="Disordered" evidence="1">
    <location>
        <begin position="28"/>
        <end position="133"/>
    </location>
</feature>
<dbReference type="InterPro" id="IPR029058">
    <property type="entry name" value="AB_hydrolase_fold"/>
</dbReference>
<evidence type="ECO:0000256" key="2">
    <source>
        <dbReference type="SAM" id="SignalP"/>
    </source>
</evidence>
<dbReference type="InterPro" id="IPR041127">
    <property type="entry name" value="PET_hydrolase/cutinase-like"/>
</dbReference>
<dbReference type="Proteomes" id="UP001217485">
    <property type="component" value="Unassembled WGS sequence"/>
</dbReference>
<dbReference type="Gene3D" id="3.40.50.1820">
    <property type="entry name" value="alpha/beta hydrolase"/>
    <property type="match status" value="1"/>
</dbReference>
<evidence type="ECO:0000259" key="3">
    <source>
        <dbReference type="Pfam" id="PF12740"/>
    </source>
</evidence>
<gene>
    <name evidence="4" type="ORF">POL72_03270</name>
</gene>
<dbReference type="GO" id="GO:0016787">
    <property type="term" value="F:hydrolase activity"/>
    <property type="evidence" value="ECO:0007669"/>
    <property type="project" value="UniProtKB-KW"/>
</dbReference>
<feature type="compositionally biased region" description="Low complexity" evidence="1">
    <location>
        <begin position="29"/>
        <end position="53"/>
    </location>
</feature>
<keyword evidence="4" id="KW-0378">Hydrolase</keyword>
<evidence type="ECO:0000313" key="4">
    <source>
        <dbReference type="EMBL" id="MDC0676746.1"/>
    </source>
</evidence>